<keyword evidence="4" id="KW-0132">Cell division</keyword>
<evidence type="ECO:0000256" key="20">
    <source>
        <dbReference type="ARBA" id="ARBA00049902"/>
    </source>
</evidence>
<reference evidence="23 24" key="1">
    <citation type="submission" date="2015-12" db="EMBL/GenBank/DDBJ databases">
        <title>Draft genome sequence of the thermoanaerobe Thermotalea metallivorans, an isolate from the runoff channel of the Great Artesian Basin, Australia.</title>
        <authorList>
            <person name="Patel B.K."/>
        </authorList>
    </citation>
    <scope>NUCLEOTIDE SEQUENCE [LARGE SCALE GENOMIC DNA]</scope>
    <source>
        <strain evidence="23 24">B2-1</strain>
    </source>
</reference>
<dbReference type="GO" id="GO:0051301">
    <property type="term" value="P:cell division"/>
    <property type="evidence" value="ECO:0007669"/>
    <property type="project" value="UniProtKB-KW"/>
</dbReference>
<keyword evidence="13" id="KW-0961">Cell wall biogenesis/degradation</keyword>
<dbReference type="GO" id="GO:0008360">
    <property type="term" value="P:regulation of cell shape"/>
    <property type="evidence" value="ECO:0007669"/>
    <property type="project" value="UniProtKB-KW"/>
</dbReference>
<keyword evidence="10 22" id="KW-1133">Transmembrane helix</keyword>
<comment type="pathway">
    <text evidence="2">Cell wall biogenesis; peptidoglycan biosynthesis.</text>
</comment>
<dbReference type="AlphaFoldDB" id="A0A140L5V5"/>
<sequence>MMTKKRSSDFTLMLTVLILVVIGVIMVFSASYAYAYFRLGDGYHFLKRDLLWASVGLCGMLVAMNFDYWRYKKIAPLGYIVSLILLILVLTPLGIEYNGAKRWLGVGGFTIMPSEIAKICAILFVASSLSTNPDKIKDFFKGVVPYLIVIGIYFGLIILQPNLSTAVTISAIIMVMMFVTGMRWSHLTLMGAGGIALIVVMILIKPYRMLRLTGFLDPFADPKGTGYQVIQSLLALGSGGLFGVGLGKSIQKYLYIPEPQNDFIFAIIGEELGFVGCVAVIILYLLLIWRGVRIAINAPDLFSCLLATGVTAMVAVQVIINIAVATSSMPVTGIPLPFISWGGTSLAIFMTAIGVLLNISRYANLDRS</sequence>
<accession>A0A140L5V5</accession>
<dbReference type="GO" id="GO:0008955">
    <property type="term" value="F:peptidoglycan glycosyltransferase activity"/>
    <property type="evidence" value="ECO:0007669"/>
    <property type="project" value="UniProtKB-EC"/>
</dbReference>
<feature type="transmembrane region" description="Helical" evidence="22">
    <location>
        <begin position="50"/>
        <end position="69"/>
    </location>
</feature>
<dbReference type="GO" id="GO:0005886">
    <property type="term" value="C:plasma membrane"/>
    <property type="evidence" value="ECO:0007669"/>
    <property type="project" value="UniProtKB-SubCell"/>
</dbReference>
<evidence type="ECO:0000256" key="3">
    <source>
        <dbReference type="ARBA" id="ARBA00022475"/>
    </source>
</evidence>
<evidence type="ECO:0000256" key="18">
    <source>
        <dbReference type="ARBA" id="ARBA00041418"/>
    </source>
</evidence>
<evidence type="ECO:0000256" key="1">
    <source>
        <dbReference type="ARBA" id="ARBA00004651"/>
    </source>
</evidence>
<evidence type="ECO:0000256" key="16">
    <source>
        <dbReference type="ARBA" id="ARBA00038053"/>
    </source>
</evidence>
<keyword evidence="11 22" id="KW-0472">Membrane</keyword>
<protein>
    <recommendedName>
        <fullName evidence="17">Probable peptidoglycan glycosyltransferase FtsW</fullName>
        <ecNumber evidence="19">2.4.99.28</ecNumber>
    </recommendedName>
    <alternativeName>
        <fullName evidence="18">Cell division protein FtsW</fullName>
    </alternativeName>
    <alternativeName>
        <fullName evidence="15">Cell wall polymerase</fullName>
    </alternativeName>
    <alternativeName>
        <fullName evidence="14">Peptidoglycan polymerase</fullName>
    </alternativeName>
</protein>
<dbReference type="NCBIfam" id="TIGR02615">
    <property type="entry name" value="spoVE"/>
    <property type="match status" value="1"/>
</dbReference>
<feature type="transmembrane region" description="Helical" evidence="22">
    <location>
        <begin position="301"/>
        <end position="326"/>
    </location>
</feature>
<dbReference type="Proteomes" id="UP000070456">
    <property type="component" value="Unassembled WGS sequence"/>
</dbReference>
<evidence type="ECO:0000256" key="15">
    <source>
        <dbReference type="ARBA" id="ARBA00033270"/>
    </source>
</evidence>
<dbReference type="Pfam" id="PF01098">
    <property type="entry name" value="FTSW_RODA_SPOVE"/>
    <property type="match status" value="1"/>
</dbReference>
<dbReference type="PATRIC" id="fig|520762.4.peg.1551"/>
<feature type="transmembrane region" description="Helical" evidence="22">
    <location>
        <begin position="263"/>
        <end position="289"/>
    </location>
</feature>
<keyword evidence="6" id="KW-0808">Transferase</keyword>
<dbReference type="STRING" id="520762.AN619_13930"/>
<keyword evidence="9" id="KW-0573">Peptidoglycan synthesis</keyword>
<evidence type="ECO:0000256" key="2">
    <source>
        <dbReference type="ARBA" id="ARBA00004752"/>
    </source>
</evidence>
<evidence type="ECO:0000256" key="6">
    <source>
        <dbReference type="ARBA" id="ARBA00022679"/>
    </source>
</evidence>
<proteinExistence type="inferred from homology"/>
<comment type="similarity">
    <text evidence="16">Belongs to the SEDS family. FtsW subfamily.</text>
</comment>
<comment type="function">
    <text evidence="21">Peptidoglycan polymerase that is essential for cell division.</text>
</comment>
<evidence type="ECO:0000313" key="24">
    <source>
        <dbReference type="Proteomes" id="UP000070456"/>
    </source>
</evidence>
<name>A0A140L5V5_9FIRM</name>
<dbReference type="NCBIfam" id="TIGR02614">
    <property type="entry name" value="ftsW"/>
    <property type="match status" value="1"/>
</dbReference>
<comment type="catalytic activity">
    <reaction evidence="20">
        <text>[GlcNAc-(1-&gt;4)-Mur2Ac(oyl-L-Ala-gamma-D-Glu-L-Lys-D-Ala-D-Ala)](n)-di-trans,octa-cis-undecaprenyl diphosphate + beta-D-GlcNAc-(1-&gt;4)-Mur2Ac(oyl-L-Ala-gamma-D-Glu-L-Lys-D-Ala-D-Ala)-di-trans,octa-cis-undecaprenyl diphosphate = [GlcNAc-(1-&gt;4)-Mur2Ac(oyl-L-Ala-gamma-D-Glu-L-Lys-D-Ala-D-Ala)](n+1)-di-trans,octa-cis-undecaprenyl diphosphate + di-trans,octa-cis-undecaprenyl diphosphate + H(+)</text>
        <dbReference type="Rhea" id="RHEA:23708"/>
        <dbReference type="Rhea" id="RHEA-COMP:9602"/>
        <dbReference type="Rhea" id="RHEA-COMP:9603"/>
        <dbReference type="ChEBI" id="CHEBI:15378"/>
        <dbReference type="ChEBI" id="CHEBI:58405"/>
        <dbReference type="ChEBI" id="CHEBI:60033"/>
        <dbReference type="ChEBI" id="CHEBI:78435"/>
        <dbReference type="EC" id="2.4.99.28"/>
    </reaction>
</comment>
<evidence type="ECO:0000256" key="7">
    <source>
        <dbReference type="ARBA" id="ARBA00022692"/>
    </source>
</evidence>
<dbReference type="InterPro" id="IPR001182">
    <property type="entry name" value="FtsW/RodA"/>
</dbReference>
<feature type="transmembrane region" description="Helical" evidence="22">
    <location>
        <begin position="76"/>
        <end position="95"/>
    </location>
</feature>
<evidence type="ECO:0000256" key="8">
    <source>
        <dbReference type="ARBA" id="ARBA00022960"/>
    </source>
</evidence>
<evidence type="ECO:0000256" key="10">
    <source>
        <dbReference type="ARBA" id="ARBA00022989"/>
    </source>
</evidence>
<comment type="subcellular location">
    <subcellularLocation>
        <location evidence="1">Cell membrane</location>
        <topology evidence="1">Multi-pass membrane protein</topology>
    </subcellularLocation>
</comment>
<dbReference type="GO" id="GO:0071555">
    <property type="term" value="P:cell wall organization"/>
    <property type="evidence" value="ECO:0007669"/>
    <property type="project" value="UniProtKB-KW"/>
</dbReference>
<dbReference type="GO" id="GO:0032153">
    <property type="term" value="C:cell division site"/>
    <property type="evidence" value="ECO:0007669"/>
    <property type="project" value="TreeGrafter"/>
</dbReference>
<evidence type="ECO:0000256" key="9">
    <source>
        <dbReference type="ARBA" id="ARBA00022984"/>
    </source>
</evidence>
<keyword evidence="8" id="KW-0133">Cell shape</keyword>
<feature type="transmembrane region" description="Helical" evidence="22">
    <location>
        <begin position="338"/>
        <end position="359"/>
    </location>
</feature>
<keyword evidence="7 22" id="KW-0812">Transmembrane</keyword>
<evidence type="ECO:0000256" key="21">
    <source>
        <dbReference type="ARBA" id="ARBA00049966"/>
    </source>
</evidence>
<feature type="transmembrane region" description="Helical" evidence="22">
    <location>
        <begin position="139"/>
        <end position="157"/>
    </location>
</feature>
<evidence type="ECO:0000256" key="19">
    <source>
        <dbReference type="ARBA" id="ARBA00044770"/>
    </source>
</evidence>
<gene>
    <name evidence="23" type="primary">ftsW</name>
    <name evidence="23" type="ORF">AN619_13930</name>
</gene>
<keyword evidence="5" id="KW-0328">Glycosyltransferase</keyword>
<evidence type="ECO:0000256" key="22">
    <source>
        <dbReference type="SAM" id="Phobius"/>
    </source>
</evidence>
<dbReference type="GO" id="GO:0009252">
    <property type="term" value="P:peptidoglycan biosynthetic process"/>
    <property type="evidence" value="ECO:0007669"/>
    <property type="project" value="UniProtKB-KW"/>
</dbReference>
<keyword evidence="24" id="KW-1185">Reference proteome</keyword>
<evidence type="ECO:0000256" key="11">
    <source>
        <dbReference type="ARBA" id="ARBA00023136"/>
    </source>
</evidence>
<evidence type="ECO:0000256" key="13">
    <source>
        <dbReference type="ARBA" id="ARBA00023316"/>
    </source>
</evidence>
<dbReference type="InterPro" id="IPR013438">
    <property type="entry name" value="SpoVE"/>
</dbReference>
<feature type="transmembrane region" description="Helical" evidence="22">
    <location>
        <begin position="187"/>
        <end position="204"/>
    </location>
</feature>
<evidence type="ECO:0000256" key="4">
    <source>
        <dbReference type="ARBA" id="ARBA00022618"/>
    </source>
</evidence>
<dbReference type="PANTHER" id="PTHR30474:SF2">
    <property type="entry name" value="PEPTIDOGLYCAN GLYCOSYLTRANSFERASE FTSW-RELATED"/>
    <property type="match status" value="1"/>
</dbReference>
<dbReference type="EC" id="2.4.99.28" evidence="19"/>
<keyword evidence="12" id="KW-0131">Cell cycle</keyword>
<dbReference type="InterPro" id="IPR013437">
    <property type="entry name" value="FtsW"/>
</dbReference>
<organism evidence="23 24">
    <name type="scientific">Thermotalea metallivorans</name>
    <dbReference type="NCBI Taxonomy" id="520762"/>
    <lineage>
        <taxon>Bacteria</taxon>
        <taxon>Bacillati</taxon>
        <taxon>Bacillota</taxon>
        <taxon>Clostridia</taxon>
        <taxon>Peptostreptococcales</taxon>
        <taxon>Thermotaleaceae</taxon>
        <taxon>Thermotalea</taxon>
    </lineage>
</organism>
<evidence type="ECO:0000256" key="17">
    <source>
        <dbReference type="ARBA" id="ARBA00041185"/>
    </source>
</evidence>
<evidence type="ECO:0000256" key="12">
    <source>
        <dbReference type="ARBA" id="ARBA00023306"/>
    </source>
</evidence>
<feature type="transmembrane region" description="Helical" evidence="22">
    <location>
        <begin position="12"/>
        <end position="35"/>
    </location>
</feature>
<feature type="transmembrane region" description="Helical" evidence="22">
    <location>
        <begin position="107"/>
        <end position="127"/>
    </location>
</feature>
<evidence type="ECO:0000313" key="23">
    <source>
        <dbReference type="EMBL" id="KXG75930.1"/>
    </source>
</evidence>
<dbReference type="PANTHER" id="PTHR30474">
    <property type="entry name" value="CELL CYCLE PROTEIN"/>
    <property type="match status" value="1"/>
</dbReference>
<evidence type="ECO:0000256" key="5">
    <source>
        <dbReference type="ARBA" id="ARBA00022676"/>
    </source>
</evidence>
<dbReference type="EMBL" id="LOEE01000030">
    <property type="protein sequence ID" value="KXG75930.1"/>
    <property type="molecule type" value="Genomic_DNA"/>
</dbReference>
<keyword evidence="3" id="KW-1003">Cell membrane</keyword>
<evidence type="ECO:0000256" key="14">
    <source>
        <dbReference type="ARBA" id="ARBA00032370"/>
    </source>
</evidence>
<comment type="caution">
    <text evidence="23">The sequence shown here is derived from an EMBL/GenBank/DDBJ whole genome shotgun (WGS) entry which is preliminary data.</text>
</comment>
<dbReference type="GO" id="GO:0015648">
    <property type="term" value="F:lipid-linked peptidoglycan transporter activity"/>
    <property type="evidence" value="ECO:0007669"/>
    <property type="project" value="TreeGrafter"/>
</dbReference>